<dbReference type="AlphaFoldDB" id="A0A645GJE7"/>
<gene>
    <name evidence="1" type="ORF">SDC9_173370</name>
</gene>
<evidence type="ECO:0000313" key="1">
    <source>
        <dbReference type="EMBL" id="MPN25949.1"/>
    </source>
</evidence>
<comment type="caution">
    <text evidence="1">The sequence shown here is derived from an EMBL/GenBank/DDBJ whole genome shotgun (WGS) entry which is preliminary data.</text>
</comment>
<accession>A0A645GJE7</accession>
<dbReference type="InterPro" id="IPR029063">
    <property type="entry name" value="SAM-dependent_MTases_sf"/>
</dbReference>
<organism evidence="1">
    <name type="scientific">bioreactor metagenome</name>
    <dbReference type="NCBI Taxonomy" id="1076179"/>
    <lineage>
        <taxon>unclassified sequences</taxon>
        <taxon>metagenomes</taxon>
        <taxon>ecological metagenomes</taxon>
    </lineage>
</organism>
<sequence length="157" mass="17935">MVVLAGNIFINVVTDGDYKTAQRLFIKKAGEALKHGGYIYLDFNLLAHPEIFFNCSSERVHFDGTDDTGVYGRYIGCTGTYDTETQMTNGKSRTELLLPNGESYVFECKTSKHIPTLRQVRDWLTEFGFRIEQEYGDYDRNPVSELTHRAILYAKKA</sequence>
<proteinExistence type="predicted"/>
<name>A0A645GJE7_9ZZZZ</name>
<dbReference type="SUPFAM" id="SSF53335">
    <property type="entry name" value="S-adenosyl-L-methionine-dependent methyltransferases"/>
    <property type="match status" value="1"/>
</dbReference>
<reference evidence="1" key="1">
    <citation type="submission" date="2019-08" db="EMBL/GenBank/DDBJ databases">
        <authorList>
            <person name="Kucharzyk K."/>
            <person name="Murdoch R.W."/>
            <person name="Higgins S."/>
            <person name="Loffler F."/>
        </authorList>
    </citation>
    <scope>NUCLEOTIDE SEQUENCE</scope>
</reference>
<dbReference type="EMBL" id="VSSQ01075319">
    <property type="protein sequence ID" value="MPN25949.1"/>
    <property type="molecule type" value="Genomic_DNA"/>
</dbReference>
<protein>
    <submittedName>
        <fullName evidence="1">Uncharacterized protein</fullName>
    </submittedName>
</protein>